<dbReference type="Proteomes" id="UP000237684">
    <property type="component" value="Unassembled WGS sequence"/>
</dbReference>
<proteinExistence type="predicted"/>
<protein>
    <recommendedName>
        <fullName evidence="3">DUF4926 domain-containing protein</fullName>
    </recommendedName>
</protein>
<dbReference type="OrthoDB" id="983005at2"/>
<dbReference type="EMBL" id="NIGF01000003">
    <property type="protein sequence ID" value="PQV64969.1"/>
    <property type="molecule type" value="Genomic_DNA"/>
</dbReference>
<gene>
    <name evidence="1" type="ORF">B1R32_103239</name>
</gene>
<dbReference type="RefSeq" id="WP_105482836.1">
    <property type="nucleotide sequence ID" value="NZ_NIGF01000003.1"/>
</dbReference>
<dbReference type="InParanoid" id="A0A2S8SW19"/>
<evidence type="ECO:0000313" key="1">
    <source>
        <dbReference type="EMBL" id="PQV64969.1"/>
    </source>
</evidence>
<evidence type="ECO:0008006" key="3">
    <source>
        <dbReference type="Google" id="ProtNLM"/>
    </source>
</evidence>
<name>A0A2S8SW19_9BACT</name>
<comment type="caution">
    <text evidence="1">The sequence shown here is derived from an EMBL/GenBank/DDBJ whole genome shotgun (WGS) entry which is preliminary data.</text>
</comment>
<reference evidence="1 2" key="1">
    <citation type="journal article" date="2018" name="Syst. Appl. Microbiol.">
        <title>Abditibacterium utsteinense sp. nov., the first cultivated member of candidate phylum FBP, isolated from ice-free Antarctic soil samples.</title>
        <authorList>
            <person name="Tahon G."/>
            <person name="Tytgat B."/>
            <person name="Lebbe L."/>
            <person name="Carlier A."/>
            <person name="Willems A."/>
        </authorList>
    </citation>
    <scope>NUCLEOTIDE SEQUENCE [LARGE SCALE GENOMIC DNA]</scope>
    <source>
        <strain evidence="1 2">LMG 29911</strain>
    </source>
</reference>
<dbReference type="InterPro" id="IPR032568">
    <property type="entry name" value="DUF4926"/>
</dbReference>
<sequence length="66" mass="7364">MAQFQDVEVVRLRQDLPDKGLKAGKIGTVVMVYPEQPQAYEVEFANEKGVTIALVTLLEEEIESAE</sequence>
<evidence type="ECO:0000313" key="2">
    <source>
        <dbReference type="Proteomes" id="UP000237684"/>
    </source>
</evidence>
<accession>A0A2S8SW19</accession>
<dbReference type="AlphaFoldDB" id="A0A2S8SW19"/>
<keyword evidence="2" id="KW-1185">Reference proteome</keyword>
<dbReference type="Pfam" id="PF16277">
    <property type="entry name" value="DUF4926"/>
    <property type="match status" value="1"/>
</dbReference>
<organism evidence="1 2">
    <name type="scientific">Abditibacterium utsteinense</name>
    <dbReference type="NCBI Taxonomy" id="1960156"/>
    <lineage>
        <taxon>Bacteria</taxon>
        <taxon>Pseudomonadati</taxon>
        <taxon>Abditibacteriota</taxon>
        <taxon>Abditibacteriia</taxon>
        <taxon>Abditibacteriales</taxon>
        <taxon>Abditibacteriaceae</taxon>
        <taxon>Abditibacterium</taxon>
    </lineage>
</organism>